<evidence type="ECO:0000313" key="5">
    <source>
        <dbReference type="EMBL" id="CAJ2508452.1"/>
    </source>
</evidence>
<name>A0AAI8VP03_9PEZI</name>
<dbReference type="AlphaFoldDB" id="A0AAI8VP03"/>
<dbReference type="InterPro" id="IPR021765">
    <property type="entry name" value="UstYa-like"/>
</dbReference>
<keyword evidence="4" id="KW-1133">Transmembrane helix</keyword>
<dbReference type="Proteomes" id="UP001295740">
    <property type="component" value="Unassembled WGS sequence"/>
</dbReference>
<dbReference type="Pfam" id="PF11807">
    <property type="entry name" value="UstYa"/>
    <property type="match status" value="1"/>
</dbReference>
<evidence type="ECO:0000256" key="3">
    <source>
        <dbReference type="ARBA" id="ARBA00035112"/>
    </source>
</evidence>
<gene>
    <name evidence="5" type="ORF">KHLLAP_LOCUS8920</name>
</gene>
<evidence type="ECO:0000256" key="2">
    <source>
        <dbReference type="ARBA" id="ARBA00023002"/>
    </source>
</evidence>
<comment type="similarity">
    <text evidence="3">Belongs to the ustYa family.</text>
</comment>
<feature type="transmembrane region" description="Helical" evidence="4">
    <location>
        <begin position="12"/>
        <end position="29"/>
    </location>
</feature>
<comment type="caution">
    <text evidence="5">The sequence shown here is derived from an EMBL/GenBank/DDBJ whole genome shotgun (WGS) entry which is preliminary data.</text>
</comment>
<dbReference type="PANTHER" id="PTHR33365:SF11">
    <property type="entry name" value="TAT PATHWAY SIGNAL SEQUENCE"/>
    <property type="match status" value="1"/>
</dbReference>
<comment type="pathway">
    <text evidence="1">Mycotoxin biosynthesis.</text>
</comment>
<accession>A0AAI8VP03</accession>
<keyword evidence="4" id="KW-0812">Transmembrane</keyword>
<keyword evidence="6" id="KW-1185">Reference proteome</keyword>
<dbReference type="EMBL" id="CAUWAG010000011">
    <property type="protein sequence ID" value="CAJ2508452.1"/>
    <property type="molecule type" value="Genomic_DNA"/>
</dbReference>
<dbReference type="PANTHER" id="PTHR33365">
    <property type="entry name" value="YALI0B05434P"/>
    <property type="match status" value="1"/>
</dbReference>
<protein>
    <submittedName>
        <fullName evidence="5">Uu.00g134780.m01.CDS01</fullName>
    </submittedName>
</protein>
<evidence type="ECO:0000256" key="1">
    <source>
        <dbReference type="ARBA" id="ARBA00004685"/>
    </source>
</evidence>
<keyword evidence="4" id="KW-0472">Membrane</keyword>
<keyword evidence="2" id="KW-0560">Oxidoreductase</keyword>
<proteinExistence type="inferred from homology"/>
<reference evidence="5" key="1">
    <citation type="submission" date="2023-10" db="EMBL/GenBank/DDBJ databases">
        <authorList>
            <person name="Hackl T."/>
        </authorList>
    </citation>
    <scope>NUCLEOTIDE SEQUENCE</scope>
</reference>
<evidence type="ECO:0000313" key="6">
    <source>
        <dbReference type="Proteomes" id="UP001295740"/>
    </source>
</evidence>
<dbReference type="GO" id="GO:0043386">
    <property type="term" value="P:mycotoxin biosynthetic process"/>
    <property type="evidence" value="ECO:0007669"/>
    <property type="project" value="InterPro"/>
</dbReference>
<evidence type="ECO:0000256" key="4">
    <source>
        <dbReference type="SAM" id="Phobius"/>
    </source>
</evidence>
<organism evidence="5 6">
    <name type="scientific">Anthostomella pinea</name>
    <dbReference type="NCBI Taxonomy" id="933095"/>
    <lineage>
        <taxon>Eukaryota</taxon>
        <taxon>Fungi</taxon>
        <taxon>Dikarya</taxon>
        <taxon>Ascomycota</taxon>
        <taxon>Pezizomycotina</taxon>
        <taxon>Sordariomycetes</taxon>
        <taxon>Xylariomycetidae</taxon>
        <taxon>Xylariales</taxon>
        <taxon>Xylariaceae</taxon>
        <taxon>Anthostomella</taxon>
    </lineage>
</organism>
<dbReference type="GO" id="GO:0016491">
    <property type="term" value="F:oxidoreductase activity"/>
    <property type="evidence" value="ECO:0007669"/>
    <property type="project" value="UniProtKB-KW"/>
</dbReference>
<sequence length="202" mass="23883">MYSNTNIASLPWLTTLLTILWLSVAYMFHSRWGRDVSQWPMDLPARSYTFTDHPHLRDFDDAVAAEHWGGMVRHEWWDTEWRDESGRRFPRGIDVFHKVHCLVAIRDDFAIMASSPDRGEKPDFRKKRAEERTRRKVELTVNQNHLQHCFDFLRQDILCAADMTLEPLPDGYVETDGRGVEHVCKDWRVLLELMDLPDEDEI</sequence>